<organism evidence="1 2">
    <name type="scientific">Dietzia maris</name>
    <dbReference type="NCBI Taxonomy" id="37915"/>
    <lineage>
        <taxon>Bacteria</taxon>
        <taxon>Bacillati</taxon>
        <taxon>Actinomycetota</taxon>
        <taxon>Actinomycetes</taxon>
        <taxon>Mycobacteriales</taxon>
        <taxon>Dietziaceae</taxon>
        <taxon>Dietzia</taxon>
    </lineage>
</organism>
<sequence>MITLAYVGVDSSEWTLVGERQGAQGAEAQNVKGFVASIDATVEARPARTGHVVSGFTVPPMTGTLDLTVSSQLVDGETRELDEIFDALALAWSPLVDGELTWVSDRGVLMRTRARLASGGFPMPDRSPTERAPGQPVRRVALSLSVQCLDGLWIGPQSAPYTGAVQVLNAGDLDDYPRIEWAGAGATVSGPGIPEFTLPTTAVPAVWDTDPATGGMVTIDGQPATALRQQMRGRVAPVPIEPGTTAPWTFTGCTAVVQPLFLNPWGR</sequence>
<dbReference type="RefSeq" id="WP_317470737.1">
    <property type="nucleotide sequence ID" value="NZ_JAWLKJ010000003.1"/>
</dbReference>
<reference evidence="1" key="1">
    <citation type="submission" date="2023-10" db="EMBL/GenBank/DDBJ databases">
        <title>Development of a sustainable strategy for remediation of hydrocarbon-contaminated territories based on the waste exchange concept.</title>
        <authorList>
            <person name="Krivoruchko A."/>
        </authorList>
    </citation>
    <scope>NUCLEOTIDE SEQUENCE</scope>
    <source>
        <strain evidence="1">IEGM 1175</strain>
    </source>
</reference>
<comment type="caution">
    <text evidence="1">The sequence shown here is derived from an EMBL/GenBank/DDBJ whole genome shotgun (WGS) entry which is preliminary data.</text>
</comment>
<gene>
    <name evidence="1" type="ORF">R3P82_13870</name>
</gene>
<proteinExistence type="predicted"/>
<evidence type="ECO:0000313" key="2">
    <source>
        <dbReference type="Proteomes" id="UP001185873"/>
    </source>
</evidence>
<dbReference type="Proteomes" id="UP001185873">
    <property type="component" value="Unassembled WGS sequence"/>
</dbReference>
<dbReference type="AlphaFoldDB" id="A0AAE4R0Q2"/>
<evidence type="ECO:0000313" key="1">
    <source>
        <dbReference type="EMBL" id="MDV6300189.1"/>
    </source>
</evidence>
<name>A0AAE4R0Q2_9ACTN</name>
<dbReference type="EMBL" id="JAWLKJ010000003">
    <property type="protein sequence ID" value="MDV6300189.1"/>
    <property type="molecule type" value="Genomic_DNA"/>
</dbReference>
<protein>
    <submittedName>
        <fullName evidence="1">Uncharacterized protein</fullName>
    </submittedName>
</protein>
<accession>A0AAE4R0Q2</accession>